<dbReference type="PRINTS" id="PR00775">
    <property type="entry name" value="HEATSHOCK90"/>
</dbReference>
<dbReference type="AlphaFoldDB" id="A0A8J6TI09"/>
<keyword evidence="3 8" id="KW-0963">Cytoplasm</keyword>
<feature type="binding site" evidence="9">
    <location>
        <position position="43"/>
    </location>
    <ligand>
        <name>ATP</name>
        <dbReference type="ChEBI" id="CHEBI:30616"/>
    </ligand>
</feature>
<dbReference type="InterPro" id="IPR001404">
    <property type="entry name" value="Hsp90_fam"/>
</dbReference>
<accession>A0A8J6TI09</accession>
<feature type="region of interest" description="C" evidence="8">
    <location>
        <begin position="545"/>
        <end position="619"/>
    </location>
</feature>
<gene>
    <name evidence="8 11" type="primary">htpG</name>
    <name evidence="11" type="ORF">H8E29_04635</name>
</gene>
<evidence type="ECO:0000256" key="9">
    <source>
        <dbReference type="PIRSR" id="PIRSR002583-1"/>
    </source>
</evidence>
<feature type="binding site" evidence="9">
    <location>
        <position position="39"/>
    </location>
    <ligand>
        <name>ATP</name>
        <dbReference type="ChEBI" id="CHEBI:30616"/>
    </ligand>
</feature>
<dbReference type="NCBIfam" id="NF003555">
    <property type="entry name" value="PRK05218.1"/>
    <property type="match status" value="1"/>
</dbReference>
<feature type="region of interest" description="A; substrate-binding" evidence="8">
    <location>
        <begin position="1"/>
        <end position="330"/>
    </location>
</feature>
<dbReference type="Pfam" id="PF13589">
    <property type="entry name" value="HATPase_c_3"/>
    <property type="match status" value="1"/>
</dbReference>
<protein>
    <recommendedName>
        <fullName evidence="8">Chaperone protein HtpG</fullName>
    </recommendedName>
    <alternativeName>
        <fullName evidence="8">Heat shock protein HtpG</fullName>
    </alternativeName>
    <alternativeName>
        <fullName evidence="8">High temperature protein G</fullName>
    </alternativeName>
</protein>
<dbReference type="Proteomes" id="UP000614469">
    <property type="component" value="Unassembled WGS sequence"/>
</dbReference>
<dbReference type="GO" id="GO:0005737">
    <property type="term" value="C:cytoplasm"/>
    <property type="evidence" value="ECO:0007669"/>
    <property type="project" value="UniProtKB-SubCell"/>
</dbReference>
<comment type="caution">
    <text evidence="11">The sequence shown here is derived from an EMBL/GenBank/DDBJ whole genome shotgun (WGS) entry which is preliminary data.</text>
</comment>
<dbReference type="InterPro" id="IPR020568">
    <property type="entry name" value="Ribosomal_Su5_D2-typ_SF"/>
</dbReference>
<dbReference type="GO" id="GO:0140662">
    <property type="term" value="F:ATP-dependent protein folding chaperone"/>
    <property type="evidence" value="ECO:0007669"/>
    <property type="project" value="InterPro"/>
</dbReference>
<dbReference type="SUPFAM" id="SSF55874">
    <property type="entry name" value="ATPase domain of HSP90 chaperone/DNA topoisomerase II/histidine kinase"/>
    <property type="match status" value="1"/>
</dbReference>
<sequence>MAKASKTDAQSFSFKAETKQLLNILIHSLYKDPEVFLRELLSNASDALNRAHFEMLTNQNMLDSEVELNIRITADKDKGMLTIQDTGIGMTKDEIIENLGTIAQSGARNFIEAAKDKEVDIAQMIGQFGVGFYSVFMAAEWVRVTSRSHKSRAKAVSWYATGEDNFEVNAAEMDERGTKIEIKLKKDAIEFAEEYHLKTIVKKHSDYIGFPIYVGESDEQVNKQTSLWRTPRSEAKDEEYQDFYRQLTLEFEKPLLHIHAVTDAPVQLYALLYVPSKGERGMFSLRKDDGLKLYSRNILIDEYNKDLLPEYLRFVQGVVDSEDLPLNVSRETVQSVGLMPKLKKIVTGQVMRELENLANNDPEKFNTFWEEFGIYLKQGIAAEPLNTEKVQPLLRFKTNLHTESWSSLDEYIERMKVEQKEIYYIIGNDPKSVLLSPHLDYFQTQGTEVLLLTDPMDSFMLMGLQKYKDHDLKNVAQADVETPEAGEKEGEAEKIPEGEFGPLIERFKGILGERVTDVRASNRLSQSVARLVDPDDSLNPELQRVYQYLGKEYEVPKKILELNPSHTILKLLITKESDSDLQTEIIEQIYESALLVEGLHPDPSSMAPRIQKLMEMLLS</sequence>
<proteinExistence type="inferred from homology"/>
<dbReference type="Gene3D" id="3.30.565.10">
    <property type="entry name" value="Histidine kinase-like ATPase, C-terminal domain"/>
    <property type="match status" value="1"/>
</dbReference>
<comment type="caution">
    <text evidence="8">Lacks conserved residue(s) required for the propagation of feature annotation.</text>
</comment>
<evidence type="ECO:0000256" key="2">
    <source>
        <dbReference type="ARBA" id="ARBA00008239"/>
    </source>
</evidence>
<feature type="binding site" evidence="9">
    <location>
        <position position="98"/>
    </location>
    <ligand>
        <name>ATP</name>
        <dbReference type="ChEBI" id="CHEBI:30616"/>
    </ligand>
</feature>
<dbReference type="SUPFAM" id="SSF110942">
    <property type="entry name" value="HSP90 C-terminal domain"/>
    <property type="match status" value="1"/>
</dbReference>
<feature type="binding site" evidence="9">
    <location>
        <position position="90"/>
    </location>
    <ligand>
        <name>ATP</name>
        <dbReference type="ChEBI" id="CHEBI:30616"/>
    </ligand>
</feature>
<feature type="binding site" evidence="9">
    <location>
        <position position="330"/>
    </location>
    <ligand>
        <name>ATP</name>
        <dbReference type="ChEBI" id="CHEBI:30616"/>
    </ligand>
</feature>
<evidence type="ECO:0000259" key="10">
    <source>
        <dbReference type="SMART" id="SM00387"/>
    </source>
</evidence>
<dbReference type="GO" id="GO:0005524">
    <property type="term" value="F:ATP binding"/>
    <property type="evidence" value="ECO:0007669"/>
    <property type="project" value="UniProtKB-UniRule"/>
</dbReference>
<evidence type="ECO:0000256" key="6">
    <source>
        <dbReference type="ARBA" id="ARBA00023016"/>
    </source>
</evidence>
<feature type="binding site" evidence="9">
    <location>
        <position position="178"/>
    </location>
    <ligand>
        <name>ATP</name>
        <dbReference type="ChEBI" id="CHEBI:30616"/>
    </ligand>
</feature>
<keyword evidence="7 8" id="KW-0143">Chaperone</keyword>
<dbReference type="Pfam" id="PF00183">
    <property type="entry name" value="HSP90"/>
    <property type="match status" value="1"/>
</dbReference>
<feature type="binding site" evidence="9">
    <location>
        <begin position="127"/>
        <end position="132"/>
    </location>
    <ligand>
        <name>ATP</name>
        <dbReference type="ChEBI" id="CHEBI:30616"/>
    </ligand>
</feature>
<dbReference type="GO" id="GO:0051082">
    <property type="term" value="F:unfolded protein binding"/>
    <property type="evidence" value="ECO:0007669"/>
    <property type="project" value="UniProtKB-UniRule"/>
</dbReference>
<comment type="subcellular location">
    <subcellularLocation>
        <location evidence="1 8">Cytoplasm</location>
    </subcellularLocation>
</comment>
<evidence type="ECO:0000256" key="1">
    <source>
        <dbReference type="ARBA" id="ARBA00004496"/>
    </source>
</evidence>
<organism evidence="11 12">
    <name type="scientific">Candidatus Desulfolinea nitratireducens</name>
    <dbReference type="NCBI Taxonomy" id="2841698"/>
    <lineage>
        <taxon>Bacteria</taxon>
        <taxon>Bacillati</taxon>
        <taxon>Chloroflexota</taxon>
        <taxon>Anaerolineae</taxon>
        <taxon>Anaerolineales</taxon>
        <taxon>Anaerolineales incertae sedis</taxon>
        <taxon>Candidatus Desulfolinea</taxon>
    </lineage>
</organism>
<dbReference type="Gene3D" id="3.30.230.80">
    <property type="match status" value="1"/>
</dbReference>
<feature type="binding site" evidence="9">
    <location>
        <begin position="105"/>
        <end position="106"/>
    </location>
    <ligand>
        <name>ATP</name>
        <dbReference type="ChEBI" id="CHEBI:30616"/>
    </ligand>
</feature>
<dbReference type="PANTHER" id="PTHR11528">
    <property type="entry name" value="HEAT SHOCK PROTEIN 90 FAMILY MEMBER"/>
    <property type="match status" value="1"/>
</dbReference>
<dbReference type="Gene3D" id="3.40.50.11260">
    <property type="match status" value="1"/>
</dbReference>
<keyword evidence="5 8" id="KW-0067">ATP-binding</keyword>
<name>A0A8J6TI09_9CHLR</name>
<dbReference type="InterPro" id="IPR003594">
    <property type="entry name" value="HATPase_dom"/>
</dbReference>
<dbReference type="HAMAP" id="MF_00505">
    <property type="entry name" value="HSP90"/>
    <property type="match status" value="1"/>
</dbReference>
<evidence type="ECO:0000256" key="7">
    <source>
        <dbReference type="ARBA" id="ARBA00023186"/>
    </source>
</evidence>
<dbReference type="InterPro" id="IPR020575">
    <property type="entry name" value="Hsp90_N"/>
</dbReference>
<dbReference type="Gene3D" id="1.20.120.790">
    <property type="entry name" value="Heat shock protein 90, C-terminal domain"/>
    <property type="match status" value="1"/>
</dbReference>
<dbReference type="InterPro" id="IPR037196">
    <property type="entry name" value="HSP90_C"/>
</dbReference>
<evidence type="ECO:0000313" key="11">
    <source>
        <dbReference type="EMBL" id="MBC8334529.1"/>
    </source>
</evidence>
<evidence type="ECO:0000313" key="12">
    <source>
        <dbReference type="Proteomes" id="UP000614469"/>
    </source>
</evidence>
<dbReference type="FunFam" id="3.30.565.10:FF:000009">
    <property type="entry name" value="Molecular chaperone HtpG"/>
    <property type="match status" value="1"/>
</dbReference>
<comment type="function">
    <text evidence="8">Molecular chaperone. Has ATPase activity.</text>
</comment>
<dbReference type="SUPFAM" id="SSF54211">
    <property type="entry name" value="Ribosomal protein S5 domain 2-like"/>
    <property type="match status" value="1"/>
</dbReference>
<comment type="subunit">
    <text evidence="8">Homodimer.</text>
</comment>
<dbReference type="CDD" id="cd16927">
    <property type="entry name" value="HATPase_Hsp90-like"/>
    <property type="match status" value="1"/>
</dbReference>
<dbReference type="EMBL" id="JACNJN010000071">
    <property type="protein sequence ID" value="MBC8334529.1"/>
    <property type="molecule type" value="Genomic_DNA"/>
</dbReference>
<dbReference type="GO" id="GO:0016887">
    <property type="term" value="F:ATP hydrolysis activity"/>
    <property type="evidence" value="ECO:0007669"/>
    <property type="project" value="InterPro"/>
</dbReference>
<reference evidence="11 12" key="1">
    <citation type="submission" date="2020-08" db="EMBL/GenBank/DDBJ databases">
        <title>Bridging the membrane lipid divide: bacteria of the FCB group superphylum have the potential to synthesize archaeal ether lipids.</title>
        <authorList>
            <person name="Villanueva L."/>
            <person name="Von Meijenfeldt F.A.B."/>
            <person name="Westbye A.B."/>
            <person name="Yadav S."/>
            <person name="Hopmans E.C."/>
            <person name="Dutilh B.E."/>
            <person name="Sinninghe Damste J.S."/>
        </authorList>
    </citation>
    <scope>NUCLEOTIDE SEQUENCE [LARGE SCALE GENOMIC DNA]</scope>
    <source>
        <strain evidence="11">NIOZ-UU36</strain>
    </source>
</reference>
<feature type="domain" description="Histidine kinase/HSP90-like ATPase" evidence="10">
    <location>
        <begin position="32"/>
        <end position="188"/>
    </location>
</feature>
<evidence type="ECO:0000256" key="4">
    <source>
        <dbReference type="ARBA" id="ARBA00022741"/>
    </source>
</evidence>
<feature type="binding site" evidence="9">
    <location>
        <position position="85"/>
    </location>
    <ligand>
        <name>ATP</name>
        <dbReference type="ChEBI" id="CHEBI:30616"/>
    </ligand>
</feature>
<keyword evidence="4 8" id="KW-0547">Nucleotide-binding</keyword>
<dbReference type="PIRSF" id="PIRSF002583">
    <property type="entry name" value="Hsp90"/>
    <property type="match status" value="1"/>
</dbReference>
<keyword evidence="6 8" id="KW-0346">Stress response</keyword>
<dbReference type="SMART" id="SM00387">
    <property type="entry name" value="HATPase_c"/>
    <property type="match status" value="1"/>
</dbReference>
<dbReference type="InterPro" id="IPR036890">
    <property type="entry name" value="HATPase_C_sf"/>
</dbReference>
<evidence type="ECO:0000256" key="3">
    <source>
        <dbReference type="ARBA" id="ARBA00022490"/>
    </source>
</evidence>
<comment type="similarity">
    <text evidence="2 8">Belongs to the heat shock protein 90 family.</text>
</comment>
<evidence type="ECO:0000256" key="8">
    <source>
        <dbReference type="HAMAP-Rule" id="MF_00505"/>
    </source>
</evidence>
<evidence type="ECO:0000256" key="5">
    <source>
        <dbReference type="ARBA" id="ARBA00022840"/>
    </source>
</evidence>